<dbReference type="EMBL" id="JQBX01000001">
    <property type="protein sequence ID" value="KRN95139.1"/>
    <property type="molecule type" value="Genomic_DNA"/>
</dbReference>
<gene>
    <name evidence="3" type="ORF">IV81_GL000021</name>
</gene>
<keyword evidence="1" id="KW-0812">Transmembrane</keyword>
<keyword evidence="4" id="KW-1185">Reference proteome</keyword>
<reference evidence="3 4" key="1">
    <citation type="journal article" date="2015" name="Genome Announc.">
        <title>Expanding the biotechnology potential of lactobacilli through comparative genomics of 213 strains and associated genera.</title>
        <authorList>
            <person name="Sun Z."/>
            <person name="Harris H.M."/>
            <person name="McCann A."/>
            <person name="Guo C."/>
            <person name="Argimon S."/>
            <person name="Zhang W."/>
            <person name="Yang X."/>
            <person name="Jeffery I.B."/>
            <person name="Cooney J.C."/>
            <person name="Kagawa T.F."/>
            <person name="Liu W."/>
            <person name="Song Y."/>
            <person name="Salvetti E."/>
            <person name="Wrobel A."/>
            <person name="Rasinkangas P."/>
            <person name="Parkhill J."/>
            <person name="Rea M.C."/>
            <person name="O'Sullivan O."/>
            <person name="Ritari J."/>
            <person name="Douillard F.P."/>
            <person name="Paul Ross R."/>
            <person name="Yang R."/>
            <person name="Briner A.E."/>
            <person name="Felis G.E."/>
            <person name="de Vos W.M."/>
            <person name="Barrangou R."/>
            <person name="Klaenhammer T.R."/>
            <person name="Caufield P.W."/>
            <person name="Cui Y."/>
            <person name="Zhang H."/>
            <person name="O'Toole P.W."/>
        </authorList>
    </citation>
    <scope>NUCLEOTIDE SEQUENCE [LARGE SCALE GENOMIC DNA]</scope>
    <source>
        <strain evidence="3 4">DSM 18001</strain>
    </source>
</reference>
<dbReference type="Proteomes" id="UP000051859">
    <property type="component" value="Unassembled WGS sequence"/>
</dbReference>
<dbReference type="STRING" id="331679.IV81_GL000021"/>
<dbReference type="AlphaFoldDB" id="A0A0R2L0A6"/>
<evidence type="ECO:0000259" key="2">
    <source>
        <dbReference type="Pfam" id="PF17881"/>
    </source>
</evidence>
<proteinExistence type="predicted"/>
<feature type="domain" description="Cell wall elongation regulator TseB-like" evidence="2">
    <location>
        <begin position="43"/>
        <end position="85"/>
    </location>
</feature>
<dbReference type="Gene3D" id="3.10.450.40">
    <property type="match status" value="2"/>
</dbReference>
<keyword evidence="1" id="KW-0472">Membrane</keyword>
<accession>A0A0R2L0A6</accession>
<dbReference type="SUPFAM" id="SSF54403">
    <property type="entry name" value="Cystatin/monellin"/>
    <property type="match status" value="2"/>
</dbReference>
<feature type="transmembrane region" description="Helical" evidence="1">
    <location>
        <begin position="9"/>
        <end position="29"/>
    </location>
</feature>
<dbReference type="PATRIC" id="fig|331679.3.peg.22"/>
<dbReference type="Pfam" id="PF17881">
    <property type="entry name" value="TseB"/>
    <property type="match status" value="1"/>
</dbReference>
<protein>
    <recommendedName>
        <fullName evidence="2">Cell wall elongation regulator TseB-like domain-containing protein</fullName>
    </recommendedName>
</protein>
<evidence type="ECO:0000313" key="3">
    <source>
        <dbReference type="EMBL" id="KRN95139.1"/>
    </source>
</evidence>
<sequence length="163" mass="18306">MTEKKNKHPFLLIICIGLAIIIGSLMIIVNEINRPIRHDNQVATEIAKKKTNLKNIDRVTRFVYNEVGYTVSGTSADGTSLFVVITNDGKQVTVYNQNSGIDEQKAISSIEKSSNLKKITSSRFGIIKDKPVWIISYLDQKDNLVIKTIDFKTGKEIKSITTY</sequence>
<dbReference type="InterPro" id="IPR041401">
    <property type="entry name" value="TseB-like_dom"/>
</dbReference>
<comment type="caution">
    <text evidence="3">The sequence shown here is derived from an EMBL/GenBank/DDBJ whole genome shotgun (WGS) entry which is preliminary data.</text>
</comment>
<keyword evidence="1" id="KW-1133">Transmembrane helix</keyword>
<evidence type="ECO:0000256" key="1">
    <source>
        <dbReference type="SAM" id="Phobius"/>
    </source>
</evidence>
<dbReference type="RefSeq" id="WP_057801090.1">
    <property type="nucleotide sequence ID" value="NZ_JQBX01000001.1"/>
</dbReference>
<organism evidence="3 4">
    <name type="scientific">Pediococcus stilesii</name>
    <dbReference type="NCBI Taxonomy" id="331679"/>
    <lineage>
        <taxon>Bacteria</taxon>
        <taxon>Bacillati</taxon>
        <taxon>Bacillota</taxon>
        <taxon>Bacilli</taxon>
        <taxon>Lactobacillales</taxon>
        <taxon>Lactobacillaceae</taxon>
        <taxon>Pediococcus</taxon>
    </lineage>
</organism>
<evidence type="ECO:0000313" key="4">
    <source>
        <dbReference type="Proteomes" id="UP000051859"/>
    </source>
</evidence>
<name>A0A0R2L0A6_9LACO</name>
<dbReference type="InterPro" id="IPR046350">
    <property type="entry name" value="Cystatin_sf"/>
</dbReference>